<comment type="caution">
    <text evidence="2">The sequence shown here is derived from an EMBL/GenBank/DDBJ whole genome shotgun (WGS) entry which is preliminary data.</text>
</comment>
<evidence type="ECO:0000313" key="2">
    <source>
        <dbReference type="EMBL" id="KAK7575562.1"/>
    </source>
</evidence>
<feature type="compositionally biased region" description="Polar residues" evidence="1">
    <location>
        <begin position="133"/>
        <end position="146"/>
    </location>
</feature>
<dbReference type="EMBL" id="JBBCAQ010000036">
    <property type="protein sequence ID" value="KAK7575562.1"/>
    <property type="molecule type" value="Genomic_DNA"/>
</dbReference>
<proteinExistence type="predicted"/>
<dbReference type="Proteomes" id="UP001367676">
    <property type="component" value="Unassembled WGS sequence"/>
</dbReference>
<feature type="compositionally biased region" description="Low complexity" evidence="1">
    <location>
        <begin position="117"/>
        <end position="132"/>
    </location>
</feature>
<organism evidence="2 3">
    <name type="scientific">Parthenolecanium corni</name>
    <dbReference type="NCBI Taxonomy" id="536013"/>
    <lineage>
        <taxon>Eukaryota</taxon>
        <taxon>Metazoa</taxon>
        <taxon>Ecdysozoa</taxon>
        <taxon>Arthropoda</taxon>
        <taxon>Hexapoda</taxon>
        <taxon>Insecta</taxon>
        <taxon>Pterygota</taxon>
        <taxon>Neoptera</taxon>
        <taxon>Paraneoptera</taxon>
        <taxon>Hemiptera</taxon>
        <taxon>Sternorrhyncha</taxon>
        <taxon>Coccoidea</taxon>
        <taxon>Coccidae</taxon>
        <taxon>Parthenolecanium</taxon>
    </lineage>
</organism>
<dbReference type="AlphaFoldDB" id="A0AAN9TJF5"/>
<keyword evidence="3" id="KW-1185">Reference proteome</keyword>
<sequence>MERDVSVGLDVISTIFEHHAIMHSYFLLNGQSFAKEFIDDDDAIIPVIPEPIKHITLWEESKQEKSSELSETLEKLEFSETNNINEIWRLRVRSSVINLGEMAALILSDGPREKPKSSASSPSPSTSAKTSPLRTTNQTDVCCSLNSKETETKPTKTSPWKRPEGEDLQLFTDLRKCRNELLRDPKRHREDDNADYILENMNCIFDGREFFKRQKKDGIIDDLIKKDVVNFLKKRNQYY</sequence>
<evidence type="ECO:0000256" key="1">
    <source>
        <dbReference type="SAM" id="MobiDB-lite"/>
    </source>
</evidence>
<evidence type="ECO:0000313" key="3">
    <source>
        <dbReference type="Proteomes" id="UP001367676"/>
    </source>
</evidence>
<feature type="region of interest" description="Disordered" evidence="1">
    <location>
        <begin position="108"/>
        <end position="164"/>
    </location>
</feature>
<name>A0AAN9TJF5_9HEMI</name>
<accession>A0AAN9TJF5</accession>
<reference evidence="2 3" key="1">
    <citation type="submission" date="2024-03" db="EMBL/GenBank/DDBJ databases">
        <title>Adaptation during the transition from Ophiocordyceps entomopathogen to insect associate is accompanied by gene loss and intensified selection.</title>
        <authorList>
            <person name="Ward C.M."/>
            <person name="Onetto C.A."/>
            <person name="Borneman A.R."/>
        </authorList>
    </citation>
    <scope>NUCLEOTIDE SEQUENCE [LARGE SCALE GENOMIC DNA]</scope>
    <source>
        <strain evidence="2">AWRI1</strain>
        <tissue evidence="2">Single Adult Female</tissue>
    </source>
</reference>
<protein>
    <submittedName>
        <fullName evidence="2">Uncharacterized protein</fullName>
    </submittedName>
</protein>
<gene>
    <name evidence="2" type="ORF">V9T40_011848</name>
</gene>